<feature type="region of interest" description="Disordered" evidence="1">
    <location>
        <begin position="2251"/>
        <end position="2270"/>
    </location>
</feature>
<feature type="compositionally biased region" description="Basic and acidic residues" evidence="1">
    <location>
        <begin position="2309"/>
        <end position="2332"/>
    </location>
</feature>
<feature type="region of interest" description="Disordered" evidence="1">
    <location>
        <begin position="739"/>
        <end position="837"/>
    </location>
</feature>
<feature type="transmembrane region" description="Helical" evidence="2">
    <location>
        <begin position="1533"/>
        <end position="1556"/>
    </location>
</feature>
<feature type="region of interest" description="Disordered" evidence="1">
    <location>
        <begin position="2286"/>
        <end position="2378"/>
    </location>
</feature>
<keyword evidence="4" id="KW-1185">Reference proteome</keyword>
<name>A0A0D9QQ93_PLAFR</name>
<proteinExistence type="predicted"/>
<keyword evidence="2" id="KW-0812">Transmembrane</keyword>
<accession>A0A0D9QQ93</accession>
<dbReference type="RefSeq" id="XP_012334168.1">
    <property type="nucleotide sequence ID" value="XM_012478745.1"/>
</dbReference>
<dbReference type="Proteomes" id="UP000054561">
    <property type="component" value="Unassembled WGS sequence"/>
</dbReference>
<feature type="compositionally biased region" description="Basic and acidic residues" evidence="1">
    <location>
        <begin position="764"/>
        <end position="774"/>
    </location>
</feature>
<feature type="region of interest" description="Disordered" evidence="1">
    <location>
        <begin position="854"/>
        <end position="885"/>
    </location>
</feature>
<dbReference type="EMBL" id="KQ001653">
    <property type="protein sequence ID" value="KJP89229.1"/>
    <property type="molecule type" value="Genomic_DNA"/>
</dbReference>
<feature type="compositionally biased region" description="Basic and acidic residues" evidence="1">
    <location>
        <begin position="803"/>
        <end position="820"/>
    </location>
</feature>
<organism evidence="3 4">
    <name type="scientific">Plasmodium fragile</name>
    <dbReference type="NCBI Taxonomy" id="5857"/>
    <lineage>
        <taxon>Eukaryota</taxon>
        <taxon>Sar</taxon>
        <taxon>Alveolata</taxon>
        <taxon>Apicomplexa</taxon>
        <taxon>Aconoidasida</taxon>
        <taxon>Haemosporida</taxon>
        <taxon>Plasmodiidae</taxon>
        <taxon>Plasmodium</taxon>
        <taxon>Plasmodium (Plasmodium)</taxon>
    </lineage>
</organism>
<feature type="compositionally biased region" description="Polar residues" evidence="1">
    <location>
        <begin position="4184"/>
        <end position="4193"/>
    </location>
</feature>
<feature type="transmembrane region" description="Helical" evidence="2">
    <location>
        <begin position="1724"/>
        <end position="1743"/>
    </location>
</feature>
<feature type="compositionally biased region" description="Gly residues" evidence="1">
    <location>
        <begin position="3229"/>
        <end position="3253"/>
    </location>
</feature>
<evidence type="ECO:0000313" key="3">
    <source>
        <dbReference type="EMBL" id="KJP89229.1"/>
    </source>
</evidence>
<gene>
    <name evidence="3" type="ORF">AK88_01107</name>
</gene>
<dbReference type="VEuPathDB" id="PlasmoDB:AK88_01107"/>
<keyword evidence="2" id="KW-0472">Membrane</keyword>
<dbReference type="OrthoDB" id="392641at2759"/>
<feature type="compositionally biased region" description="Basic residues" evidence="1">
    <location>
        <begin position="782"/>
        <end position="795"/>
    </location>
</feature>
<feature type="region of interest" description="Disordered" evidence="1">
    <location>
        <begin position="3229"/>
        <end position="3255"/>
    </location>
</feature>
<keyword evidence="2" id="KW-1133">Transmembrane helix</keyword>
<dbReference type="GeneID" id="24266421"/>
<evidence type="ECO:0000313" key="4">
    <source>
        <dbReference type="Proteomes" id="UP000054561"/>
    </source>
</evidence>
<sequence>MIKIDRVLEINVRDFAHDLNVFYKKSKAIRNIGRTENARNKRFSDRRTVSKYGDTVTISLEQHIFICVRRSNTWRVFRHDSSHKIDKCVCIGDSDVLVLQTNNNVSVQAFERIDKNKQLNEIRLLRKQDLSSNALFFCVHQGSIYIVDRNGTLWQTHVEDCLDAGISPKQIKRFPFRKGNQVYYFKVKNGDTLIIAYCDDEWGKKVQTIMYNFTSNELEQIHLSVSPGVNLEEKAKYINCLDFNDKYIVVLFSTNELAIYQKEENTNKYKCFKYLDKNKASVMKYFKNKSLHEVEECTSGHASDGASNSADKVNRISSLQMCEDNTLLLTYSERFLPDDEENGSNHRYTSLVKRATNMLNLYLNEIEKIFFIRFLYQDKLSNNSLLYDINEQLIKSHNMHMCSLSLRGVRMNTDSINLDDEIYTLYGEAIQILNNRLSRIGSLEKEENSEDSPNSADAERRREELLNLRAYLDIHDISQNKRKIFMNRLSEDLSEKGFLNMDFLKDITKNKSRSDDVQPCSNLYLCSVDDYYVMLENAEDDFNLILYRIKFLNMSEFLIHLFFYNYHDGVLAAEQNGMGSLHQLFVYSVYDYGGRYIEAPLSDFQCLFKIQNLFDFLERAVTYDPFLFREEDDTNIIELLNLKNNGIGQYRYVPTNLNKNEENNNYHNMFYLLNESGDNEVTSKYVNKYYKVKRVRTENFMQHVDINVQMLRLKTVLCVSLRVVLYVLGDTQSASDVVLTSDESNDGRDADDAFDTQDGCDIGEGEHTDEESHFLTRLIQNKVKKRRRKRSKFTRKGGQGKIHMGDHTSEHPKERQSKEESDMDNENSGNGHSEEEQNRISEIWGLSIDQAELSGDESSSNVDDNVGRGKGSSSSSNALDRHNDEVNRRVPHNIFLHDVDYNSFGESLESVKKNKIVKTKLKLYKKEILRQIYKYKMYNYLMKLLDRERRRGGYHAGCDTSGEKDGTPNLNYDKHKGYSNKNKMSDIFNIFKKNINDSTNVGERDNMNGTASSEGFTQSNAQEKGSNIYIISWTKFKYYYTPFDIVKYFVINQNYVLVKIFYKYFRFFVNHNWQRIFYYIPVNTKVEDFFFLLPGVKEAQVNKHPGRGALPGKTSYYGYTHNRESNPIDDAAVDGDTICRSSHFAKKDETDEEEEYAKWTRENQPHKGFSNHYEIHSDGDAFLEFFFSRCIFIMKRTRLVKSRLLAFVYVCLQQINGNNIYDLFKYDPALKRLTFDESYFCESFHVGTVLNVEKENPSAVTPDGNTNSIGAPRREQLGLHSESMVKDPNFGDPLWIKKNLQIQIKKENIPNKNVLLIYSFFTLIKLYVICKENHKNVKLENFVLMDLYTRLCLVLEFDIKYMSLELDQDGYIKVFYEHLEEFLSNYHVIDEHIACTGTTKCKLFTKEIVNLVYEKPKNLLESVYFNLLYSSQQIFVLFCFKTLRLLQGRNCHNGHEGEGKGRKDNNSTWSSHLPLSENFRQGQNAIRANAQHMVVGRYTQSKRKTEIDKIFVFLKYIYYAYKHRAILRNDYEFAFLFLVMFYKYMHINLLHFISILSDFYNLLPRQIGDGPDEGVESPEGGIAPHGGEPFDLGELFHNEEYTSKAVIYDEHLSRIVGGDCEDADKASPSWEESPSVQSAPLVEKLLDLFEKDLNALELIKYLKKDFAQHAEDEIKVDINMIVSSRNSKTKTVLNIFTLFKKIMTFTQYKDKNFTKNCFQLYHNLFYLVDVHTFFHILFYIILFHSNDFEYLTNLLKFFRKYYDQEGGDRPLHGERPLHREKPLPREKSDDLINYLLLRRAKVVTINENFDHLYKFVQHIYCKRTVGFLSHLADQNEQLLQNLKMLKYMQMLANRKGESEKENGTSSMSHYVSRQQINKKASNEDLYKSFSKLISQSYERIAPNDVNLEEGAKNKTRNVYKPPVYKNILYDSYVKIAIEKNKFHIFKNVMQNDLTICYNRRRTIKLIKLLQLEKDHLRDSLLFVICTLQLHEKVKILPFYLILFLILFQNDELHKDQKRALHNAIMYYVECSNRSPSYVYNFAMSLIAYFSLNHPECIPHLYKSIFAKRAYFKPAWRAQKGQRRDENNIHDSFLSMYDFLQDSNIKLIRTSDGDPSCQGGKADHNNYHPDFVQEGSGNGMEFLPQMGSIRGDQTRGNINEPTNEHPQFGPARDDDTREMNPIARVFCKLTDATDASRGESLHIATEEPMDSYEHTFDGEDHLGEVEHQVEIEMFQGEKNPLENVIDECDDAWEQSPEENGPLRGEVDQSDNELDQLEDICTGTDFEEMGASSDESASDRGVAEGGEADDTDGHNDDRESRHLVTHTDHLEQVETTKWGSSEEGEEMPHVVGRRSSWGKEEEDLSPNHIEKHTQQKGKTKTLSRNALTYLMKQARTRINKHNVTNWDVGYITKTVHVVKKVLKRNENKLKGMDSTLHVHHFNKRIEQHEQKKNIRQKSNIYKTLLSSDLYFAFLYFLQVEDYPFIYTLVKKIILNNSIVINKKMVIIEKLLLSMYSFHANMGEGKEEGLHPEDSKGMSPFLKKIFNMLVITKYLLLELNANNLSKIDLQKIFVEDSYKKLLVEKFEKETCEKFLQILIKIGDISRMALLDMNLHIKKKRHTVVYDLRWRDGPKEIGSMVQNRLSEKNTIAENPKDHKSFQFLFEIEVEKQMINHFQGNEKNALLMYITTHLNYLNFNLHFVRKIVFYMYETCLYFLCPAIYFLRISFYDFSMGNLFTSLSRVVKRLSRTEVVTKLLELRYVWICLAGEATQDVKGGHLPQSVEEGEPTENISKSNTAKILYTSNILNPFNFYLKQAQTDNPAFDQLICDHVKDAQKEVQTYKLGKEAAYHLVTYLWSKHDILPQLHDLCFLLKGLNVQLDPFYYTTEDNHQAIQELFDPSEDDYIKHSLLFTQLNKDCIDSFEIKNVKNNLSHFFYANEKYHKCFIDFYLYRSALKLGNLKKVSTLLFTHLLKRPLKHFCRNIEFNFTKWMLLHKRRMEKFLHFYNMMDRLGMDHPGVLVKLVTDNLYRVDYLLFLHLMHSDGEGDPLPTKRIVLKLLMVLFFISCTHEDANFSVNDFFHFCAADTQAGGRDLPTLEHHSPGDIILEGEFCKDDDGASAVGEVNEVEDPKLLTMHGDNSVETDEEQYIDKRMEVDDDGDDHFSYSENAEMDGAEKNFNDNSSLVSMPVLSMNDEGASAGEHYAYTDQEKSLIADINNFFKKDGGLGDADDGLGGADDGLGGADEGEVPCGGGKPGGIQVDLDERRIGQIENRCNGERDAQAGQTQPIESTEQHEVLNAVTSFCRQRITLQEVIKTVIKNELKAILFLRFSNTVTVYSLYDKAKRVDHFLRSLGGRNVFFTLEMMAILLFRNKRRKSRNRFIFHFFALLYVLHFVREGDSGEFIEQPIEQQSAQKCDEPPRRQDNHLHQNEKESLVKSLTVLLFINLTNIFLPTVNKLYVLDEKQHFLFDQERKQIKTTHDVESFVHIILNVIDETYVKGYEFVYLSLLLLMEYVVELLCDDSDVVVPPTMAHIFKCKKVQILLDDYTKRYQSAGEGKTDQGDNNKTKRNTLTSFLNQQAYDKIRNMMSRIYLKILSNCDKSIVLVCKIIIGNRINLEDEMELFKKVKSNILLFFTTNYGQIKSNKQKILLQNNQNNKVKGDKSDKYDLFQTKISSFIKVLLVIMHYNINSFKGWDYYETIKQIITDAEWFRIFDAKYARESFEMNFLCKRYTRRKGGVGHFYNAQGGSLLSVGFATHMEDTPNVGNNTNEGVCDSSAAPHDPGRHRHATHSIEEQDVEEAHVEDTHGWDSSDGSLAEMNKTMLFYLQNCTEEEEENATQKEVDSGDTTGLLSSNEVVQGNFPWSSDALDGNNGHHVGEQFEVAEEKNKSANILQSKDVVSGVAQTAMKELSPEEDNVVLNGGVSPHEEDLQEEDPFQFNTSKVRESIMNDYGKGFLSKYINKLITKEECEERLKQVGRKSKMMNLVKYAAYILRYWNIEIEELQKGEREEGFQILIFFANHFHFFENLIKYKIILKLYMRNKLNLADELLGQKSRMWSWYRNDAKIKNCIEEYLMKDICYTNFFSGKENNETFLYSFNQVLKRGQGTSGPISHQQGDPTNCFYLRNYHNNKFNGTFLKSIYMQHYAFRKYNKNAGGKHLGVYLPRETQFDTGTTHPGKHTSEEQGHSPQQDFSTQQSTNHFPLFYLSFMDLYARTADVYDFYFQAVIFKLMKEEELHLSKAKQYQEDLQTYLQNMLNQYDLYLMLLNYQLLTFQSVCSNSNTCTNFLNRREQKLVHYLWVRLTQDLMKKYR</sequence>
<dbReference type="OMA" id="HNNCLHN"/>
<protein>
    <submittedName>
        <fullName evidence="3">Uncharacterized protein</fullName>
    </submittedName>
</protein>
<evidence type="ECO:0000256" key="2">
    <source>
        <dbReference type="SAM" id="Phobius"/>
    </source>
</evidence>
<evidence type="ECO:0000256" key="1">
    <source>
        <dbReference type="SAM" id="MobiDB-lite"/>
    </source>
</evidence>
<reference evidence="3 4" key="1">
    <citation type="submission" date="2014-03" db="EMBL/GenBank/DDBJ databases">
        <title>The Genome Sequence of Plasmodium fragile nilgiri.</title>
        <authorList>
            <consortium name="The Broad Institute Genomics Platform"/>
            <consortium name="The Broad Institute Genome Sequencing Center for Infectious Disease"/>
            <person name="Neafsey D."/>
            <person name="Duraisingh M."/>
            <person name="Young S.K."/>
            <person name="Zeng Q."/>
            <person name="Gargeya S."/>
            <person name="Abouelleil A."/>
            <person name="Alvarado L."/>
            <person name="Chapman S.B."/>
            <person name="Gainer-Dewar J."/>
            <person name="Goldberg J."/>
            <person name="Griggs A."/>
            <person name="Gujja S."/>
            <person name="Hansen M."/>
            <person name="Howarth C."/>
            <person name="Imamovic A."/>
            <person name="Larimer J."/>
            <person name="Pearson M."/>
            <person name="Poon T.W."/>
            <person name="Priest M."/>
            <person name="Roberts A."/>
            <person name="Saif S."/>
            <person name="Shea T."/>
            <person name="Sykes S."/>
            <person name="Wortman J."/>
            <person name="Nusbaum C."/>
            <person name="Birren B."/>
        </authorList>
    </citation>
    <scope>NUCLEOTIDE SEQUENCE [LARGE SCALE GENOMIC DNA]</scope>
    <source>
        <strain evidence="4">nilgiri</strain>
    </source>
</reference>
<feature type="region of interest" description="Disordered" evidence="1">
    <location>
        <begin position="4168"/>
        <end position="4193"/>
    </location>
</feature>